<dbReference type="EMBL" id="MFAQ01000037">
    <property type="protein sequence ID" value="OGD82860.1"/>
    <property type="molecule type" value="Genomic_DNA"/>
</dbReference>
<feature type="transmembrane region" description="Helical" evidence="1">
    <location>
        <begin position="414"/>
        <end position="435"/>
    </location>
</feature>
<dbReference type="Proteomes" id="UP000179237">
    <property type="component" value="Unassembled WGS sequence"/>
</dbReference>
<reference evidence="2 3" key="1">
    <citation type="journal article" date="2016" name="Nat. Commun.">
        <title>Thousands of microbial genomes shed light on interconnected biogeochemical processes in an aquifer system.</title>
        <authorList>
            <person name="Anantharaman K."/>
            <person name="Brown C.T."/>
            <person name="Hug L.A."/>
            <person name="Sharon I."/>
            <person name="Castelle C.J."/>
            <person name="Probst A.J."/>
            <person name="Thomas B.C."/>
            <person name="Singh A."/>
            <person name="Wilkins M.J."/>
            <person name="Karaoz U."/>
            <person name="Brodie E.L."/>
            <person name="Williams K.H."/>
            <person name="Hubbard S.S."/>
            <person name="Banfield J.F."/>
        </authorList>
    </citation>
    <scope>NUCLEOTIDE SEQUENCE [LARGE SCALE GENOMIC DNA]</scope>
</reference>
<comment type="caution">
    <text evidence="2">The sequence shown here is derived from an EMBL/GenBank/DDBJ whole genome shotgun (WGS) entry which is preliminary data.</text>
</comment>
<feature type="transmembrane region" description="Helical" evidence="1">
    <location>
        <begin position="106"/>
        <end position="126"/>
    </location>
</feature>
<dbReference type="PANTHER" id="PTHR10790">
    <property type="entry name" value="TPR-DOMAIN CONTAINING PROTEIN"/>
    <property type="match status" value="1"/>
</dbReference>
<dbReference type="InterPro" id="IPR018746">
    <property type="entry name" value="DUF2298"/>
</dbReference>
<protein>
    <recommendedName>
        <fullName evidence="4">YYY membrane protein</fullName>
    </recommendedName>
</protein>
<feature type="transmembrane region" description="Helical" evidence="1">
    <location>
        <begin position="348"/>
        <end position="367"/>
    </location>
</feature>
<evidence type="ECO:0000313" key="3">
    <source>
        <dbReference type="Proteomes" id="UP000179237"/>
    </source>
</evidence>
<dbReference type="Pfam" id="PF10060">
    <property type="entry name" value="DUF2298"/>
    <property type="match status" value="1"/>
</dbReference>
<gene>
    <name evidence="2" type="ORF">A2572_02045</name>
</gene>
<organism evidence="2 3">
    <name type="scientific">Candidatus Collierbacteria bacterium RIFOXYD1_FULL_40_9</name>
    <dbReference type="NCBI Taxonomy" id="1817731"/>
    <lineage>
        <taxon>Bacteria</taxon>
        <taxon>Candidatus Collieribacteriota</taxon>
    </lineage>
</organism>
<name>A0A1F5FTC1_9BACT</name>
<evidence type="ECO:0000256" key="1">
    <source>
        <dbReference type="SAM" id="Phobius"/>
    </source>
</evidence>
<feature type="transmembrane region" description="Helical" evidence="1">
    <location>
        <begin position="482"/>
        <end position="502"/>
    </location>
</feature>
<feature type="transmembrane region" description="Helical" evidence="1">
    <location>
        <begin position="455"/>
        <end position="475"/>
    </location>
</feature>
<accession>A0A1F5FTC1</accession>
<feature type="transmembrane region" description="Helical" evidence="1">
    <location>
        <begin position="186"/>
        <end position="207"/>
    </location>
</feature>
<keyword evidence="1" id="KW-0472">Membrane</keyword>
<feature type="transmembrane region" description="Helical" evidence="1">
    <location>
        <begin position="276"/>
        <end position="295"/>
    </location>
</feature>
<dbReference type="PANTHER" id="PTHR10790:SF51">
    <property type="entry name" value="TETRATRICOPEPTIDE REPEAT PROTEIN"/>
    <property type="match status" value="1"/>
</dbReference>
<evidence type="ECO:0000313" key="2">
    <source>
        <dbReference type="EMBL" id="OGD82860.1"/>
    </source>
</evidence>
<feature type="transmembrane region" description="Helical" evidence="1">
    <location>
        <begin position="302"/>
        <end position="317"/>
    </location>
</feature>
<feature type="transmembrane region" description="Helical" evidence="1">
    <location>
        <begin position="12"/>
        <end position="28"/>
    </location>
</feature>
<feature type="transmembrane region" description="Helical" evidence="1">
    <location>
        <begin position="163"/>
        <end position="180"/>
    </location>
</feature>
<feature type="transmembrane region" description="Helical" evidence="1">
    <location>
        <begin position="67"/>
        <end position="86"/>
    </location>
</feature>
<feature type="transmembrane region" description="Helical" evidence="1">
    <location>
        <begin position="387"/>
        <end position="407"/>
    </location>
</feature>
<proteinExistence type="predicted"/>
<keyword evidence="1" id="KW-1133">Transmembrane helix</keyword>
<keyword evidence="1" id="KW-0812">Transmembrane</keyword>
<feature type="transmembrane region" description="Helical" evidence="1">
    <location>
        <begin position="40"/>
        <end position="60"/>
    </location>
</feature>
<dbReference type="AlphaFoldDB" id="A0A1F5FTC1"/>
<feature type="transmembrane region" description="Helical" evidence="1">
    <location>
        <begin position="323"/>
        <end position="339"/>
    </location>
</feature>
<sequence>MPYEIIESLKTIILSYLLLLGLQAIFWPQTKELFGKLPDAGWSIARIFGVLVVSLTMWTVGHLGVPINSDIGLIVVISGFLLWTTLRSRKIGLDVYMVSKDEVRVIVMAEYLFLAVFFLISFVRGYQPQLDSLEKFMDYGFINTYLRSTTLPAMDMWQAGKAINYYSFGHYFASVIIRFLNVSPAVGYNLVLGFIGGVVASLTMVLVTTISEVKTRVSLIGGMLASIMMVFGGNGHSIWYLIKNGSFVGYWYADATRFIHNTIHEFPSYSLIVSDLHGHVLDLPVVLLFLVTLHYFHKFRKLTSLFVLGGLFGIMAMTNTWDVLIYGLLISIYYLYLIIKKEVSFLKALSHASIVTGTMIVVTVTWWLNFVSISSGIRLVEVRSPLWQLGVLWCLMLITVSLGWVITTKQENSLLMRSVILTVILLVIIPEIIYFKDIYPDHPRANTMFKLTYQAFVLSLVVFGVGFTQAIHSNFKNRTKALFLTVLVLVFGASMIFPLFAYPSFYDNFKEYKGLNGESWLNKSKPEKSIMLEFLRNSDIDGNMVEAVGDSYTHKNLFSAYTGIPTIQGWRVHEWLWRGSYNIVAERESEVREIYEGDDLLITMELLKKYDVKLIVVGSDEGEMYLINHQKLTGLGQVHRFDEDNYVVVVKD</sequence>
<feature type="transmembrane region" description="Helical" evidence="1">
    <location>
        <begin position="219"/>
        <end position="242"/>
    </location>
</feature>
<evidence type="ECO:0008006" key="4">
    <source>
        <dbReference type="Google" id="ProtNLM"/>
    </source>
</evidence>